<dbReference type="EMBL" id="JAODUO010000664">
    <property type="protein sequence ID" value="KAK2176403.1"/>
    <property type="molecule type" value="Genomic_DNA"/>
</dbReference>
<dbReference type="AlphaFoldDB" id="A0AAD9KRP1"/>
<evidence type="ECO:0000313" key="1">
    <source>
        <dbReference type="EMBL" id="KAK2176403.1"/>
    </source>
</evidence>
<reference evidence="1" key="1">
    <citation type="journal article" date="2023" name="Mol. Biol. Evol.">
        <title>Third-Generation Sequencing Reveals the Adaptive Role of the Epigenome in Three Deep-Sea Polychaetes.</title>
        <authorList>
            <person name="Perez M."/>
            <person name="Aroh O."/>
            <person name="Sun Y."/>
            <person name="Lan Y."/>
            <person name="Juniper S.K."/>
            <person name="Young C.R."/>
            <person name="Angers B."/>
            <person name="Qian P.Y."/>
        </authorList>
    </citation>
    <scope>NUCLEOTIDE SEQUENCE</scope>
    <source>
        <strain evidence="1">R07B-5</strain>
    </source>
</reference>
<comment type="caution">
    <text evidence="1">The sequence shown here is derived from an EMBL/GenBank/DDBJ whole genome shotgun (WGS) entry which is preliminary data.</text>
</comment>
<name>A0AAD9KRP1_RIDPI</name>
<protein>
    <submittedName>
        <fullName evidence="1">Uncharacterized protein</fullName>
    </submittedName>
</protein>
<keyword evidence="2" id="KW-1185">Reference proteome</keyword>
<sequence>MLIGHLQCSPIHRVLFFEPVGGLDHIDVVRALTHYDTVGSGLLHILDLVTPEHSVLAEVHALPDSECKLACVAIMTRLSLVGVVVQLCRCSRTRVIQPMLMLLDRTTTGRLLSSQ</sequence>
<accession>A0AAD9KRP1</accession>
<gene>
    <name evidence="1" type="ORF">NP493_664g02022</name>
</gene>
<organism evidence="1 2">
    <name type="scientific">Ridgeia piscesae</name>
    <name type="common">Tubeworm</name>
    <dbReference type="NCBI Taxonomy" id="27915"/>
    <lineage>
        <taxon>Eukaryota</taxon>
        <taxon>Metazoa</taxon>
        <taxon>Spiralia</taxon>
        <taxon>Lophotrochozoa</taxon>
        <taxon>Annelida</taxon>
        <taxon>Polychaeta</taxon>
        <taxon>Sedentaria</taxon>
        <taxon>Canalipalpata</taxon>
        <taxon>Sabellida</taxon>
        <taxon>Siboglinidae</taxon>
        <taxon>Ridgeia</taxon>
    </lineage>
</organism>
<evidence type="ECO:0000313" key="2">
    <source>
        <dbReference type="Proteomes" id="UP001209878"/>
    </source>
</evidence>
<dbReference type="Proteomes" id="UP001209878">
    <property type="component" value="Unassembled WGS sequence"/>
</dbReference>
<proteinExistence type="predicted"/>